<dbReference type="EMBL" id="WMEO01000025">
    <property type="protein sequence ID" value="MYL17587.1"/>
    <property type="molecule type" value="Genomic_DNA"/>
</dbReference>
<dbReference type="RefSeq" id="WP_159369423.1">
    <property type="nucleotide sequence ID" value="NZ_WMEO01000025.1"/>
</dbReference>
<proteinExistence type="predicted"/>
<evidence type="ECO:0000256" key="1">
    <source>
        <dbReference type="SAM" id="MobiDB-lite"/>
    </source>
</evidence>
<organism evidence="2 3">
    <name type="scientific">Halorubrum distributum</name>
    <dbReference type="NCBI Taxonomy" id="29283"/>
    <lineage>
        <taxon>Archaea</taxon>
        <taxon>Methanobacteriati</taxon>
        <taxon>Methanobacteriota</taxon>
        <taxon>Stenosarchaea group</taxon>
        <taxon>Halobacteria</taxon>
        <taxon>Halobacteriales</taxon>
        <taxon>Haloferacaceae</taxon>
        <taxon>Halorubrum</taxon>
        <taxon>Halorubrum distributum group</taxon>
    </lineage>
</organism>
<sequence length="145" mass="14473">MDASSRRGDPEVGAGKGIRRRGRQGDPEAEGGEVGPRERGARVVARRRERRRPVGEAKRGDGEVARFERRGFVVSVAVPVVPVSGGTARVAAGRSGSAAGRSGSAAGRSGSAAGRSGSAAGRSGSAAGDSGDASGEQRPTVPIVA</sequence>
<gene>
    <name evidence="2" type="ORF">GLW36_13160</name>
</gene>
<dbReference type="AlphaFoldDB" id="A0A6B1IEE2"/>
<evidence type="ECO:0000313" key="3">
    <source>
        <dbReference type="Proteomes" id="UP000460194"/>
    </source>
</evidence>
<evidence type="ECO:0000313" key="2">
    <source>
        <dbReference type="EMBL" id="MYL17587.1"/>
    </source>
</evidence>
<feature type="region of interest" description="Disordered" evidence="1">
    <location>
        <begin position="85"/>
        <end position="145"/>
    </location>
</feature>
<feature type="region of interest" description="Disordered" evidence="1">
    <location>
        <begin position="1"/>
        <end position="63"/>
    </location>
</feature>
<feature type="compositionally biased region" description="Basic and acidic residues" evidence="1">
    <location>
        <begin position="1"/>
        <end position="10"/>
    </location>
</feature>
<protein>
    <submittedName>
        <fullName evidence="2">Uncharacterized protein</fullName>
    </submittedName>
</protein>
<accession>A0A6B1IEE2</accession>
<reference evidence="2 3" key="1">
    <citation type="submission" date="2019-11" db="EMBL/GenBank/DDBJ databases">
        <title>Genome sequences of 17 halophilic strains isolated from different environments.</title>
        <authorList>
            <person name="Furrow R.E."/>
        </authorList>
    </citation>
    <scope>NUCLEOTIDE SEQUENCE [LARGE SCALE GENOMIC DNA]</scope>
    <source>
        <strain evidence="2 3">22517_05_Cabo</strain>
    </source>
</reference>
<name>A0A6B1IEE2_9EURY</name>
<dbReference type="Proteomes" id="UP000460194">
    <property type="component" value="Unassembled WGS sequence"/>
</dbReference>
<feature type="compositionally biased region" description="Basic and acidic residues" evidence="1">
    <location>
        <begin position="52"/>
        <end position="63"/>
    </location>
</feature>
<feature type="compositionally biased region" description="Low complexity" evidence="1">
    <location>
        <begin position="85"/>
        <end position="134"/>
    </location>
</feature>
<comment type="caution">
    <text evidence="2">The sequence shown here is derived from an EMBL/GenBank/DDBJ whole genome shotgun (WGS) entry which is preliminary data.</text>
</comment>